<dbReference type="AlphaFoldDB" id="A0A1G5C079"/>
<dbReference type="STRING" id="1120976.SAMN03080606_00576"/>
<accession>A0A1G5C079</accession>
<name>A0A1G5C079_9FIRM</name>
<keyword evidence="3" id="KW-1185">Reference proteome</keyword>
<dbReference type="SUPFAM" id="SSF51556">
    <property type="entry name" value="Metallo-dependent hydrolases"/>
    <property type="match status" value="1"/>
</dbReference>
<dbReference type="InterPro" id="IPR013108">
    <property type="entry name" value="Amidohydro_3"/>
</dbReference>
<reference evidence="2 3" key="1">
    <citation type="submission" date="2016-10" db="EMBL/GenBank/DDBJ databases">
        <authorList>
            <person name="de Groot N.N."/>
        </authorList>
    </citation>
    <scope>NUCLEOTIDE SEQUENCE [LARGE SCALE GENOMIC DNA]</scope>
    <source>
        <strain evidence="2 3">DSM 18978</strain>
    </source>
</reference>
<dbReference type="Proteomes" id="UP000198636">
    <property type="component" value="Unassembled WGS sequence"/>
</dbReference>
<dbReference type="Gene3D" id="3.20.20.140">
    <property type="entry name" value="Metal-dependent hydrolases"/>
    <property type="match status" value="1"/>
</dbReference>
<dbReference type="GO" id="GO:0016810">
    <property type="term" value="F:hydrolase activity, acting on carbon-nitrogen (but not peptide) bonds"/>
    <property type="evidence" value="ECO:0007669"/>
    <property type="project" value="InterPro"/>
</dbReference>
<dbReference type="InterPro" id="IPR033932">
    <property type="entry name" value="YtcJ-like"/>
</dbReference>
<feature type="domain" description="Amidohydrolase 3" evidence="1">
    <location>
        <begin position="50"/>
        <end position="534"/>
    </location>
</feature>
<dbReference type="Gene3D" id="2.30.40.10">
    <property type="entry name" value="Urease, subunit C, domain 1"/>
    <property type="match status" value="1"/>
</dbReference>
<dbReference type="PANTHER" id="PTHR22642">
    <property type="entry name" value="IMIDAZOLONEPROPIONASE"/>
    <property type="match status" value="1"/>
</dbReference>
<dbReference type="EMBL" id="FMUS01000002">
    <property type="protein sequence ID" value="SCX95726.1"/>
    <property type="molecule type" value="Genomic_DNA"/>
</dbReference>
<dbReference type="CDD" id="cd01300">
    <property type="entry name" value="YtcJ_like"/>
    <property type="match status" value="1"/>
</dbReference>
<dbReference type="InterPro" id="IPR011059">
    <property type="entry name" value="Metal-dep_hydrolase_composite"/>
</dbReference>
<evidence type="ECO:0000313" key="2">
    <source>
        <dbReference type="EMBL" id="SCX95726.1"/>
    </source>
</evidence>
<organism evidence="2 3">
    <name type="scientific">Alkaliphilus peptidifermentans DSM 18978</name>
    <dbReference type="NCBI Taxonomy" id="1120976"/>
    <lineage>
        <taxon>Bacteria</taxon>
        <taxon>Bacillati</taxon>
        <taxon>Bacillota</taxon>
        <taxon>Clostridia</taxon>
        <taxon>Peptostreptococcales</taxon>
        <taxon>Natronincolaceae</taxon>
        <taxon>Alkaliphilus</taxon>
    </lineage>
</organism>
<gene>
    <name evidence="2" type="ORF">SAMN03080606_00576</name>
</gene>
<dbReference type="OrthoDB" id="9767366at2"/>
<sequence>MDRKTIFINGKVITMSKEKPSAEAFLVEGDVFNKVGTNEEIMALADENTEIVDLNNQTILPGMNDSHMHLISYALSTKKVDLRGCKSLEDLREAILSYLDSEEQFFGEWIVGHGWNDENFNDRRYPTREFLDEICSDRPIFLSRACYHIAAVNSKALELANINSETKDPDGGKIDRDASGEATGILRENALLLPYNMIPMPQDVEQIKQLIKSGINDALMVGLTSIQTDDFKHVGSYKKVLKAYKELYEEGDLDLRINLQMLLTIEELKEFSDLNIHTGMGNSYLKYGPLKVLADGSLGGKTAALEEPYEGDEENRGILIYDNNKLEALLRLAADNGLQLAVHAIGDGAMNQLLEIFDKFFGNGEKNHRSRLIHCQITNKKIIDKMKELNVIADIQPSFLMTDMKMVPARIGDKRARDSYNWKTMLEKGVVAAGGSDCPIESFNPFLGIYAAVTRMDMESKPEGGWYPEECLSVDEAIEIYTVGSSYATFEENLKGKIKTGYLADFIVIDRDIKEILPIELKDIKIKATYVGGEKKYMK</sequence>
<evidence type="ECO:0000259" key="1">
    <source>
        <dbReference type="Pfam" id="PF07969"/>
    </source>
</evidence>
<proteinExistence type="predicted"/>
<dbReference type="Gene3D" id="3.10.310.70">
    <property type="match status" value="1"/>
</dbReference>
<dbReference type="RefSeq" id="WP_091539746.1">
    <property type="nucleotide sequence ID" value="NZ_FMUS01000002.1"/>
</dbReference>
<dbReference type="Pfam" id="PF07969">
    <property type="entry name" value="Amidohydro_3"/>
    <property type="match status" value="1"/>
</dbReference>
<dbReference type="InterPro" id="IPR032466">
    <property type="entry name" value="Metal_Hydrolase"/>
</dbReference>
<dbReference type="SUPFAM" id="SSF51338">
    <property type="entry name" value="Composite domain of metallo-dependent hydrolases"/>
    <property type="match status" value="1"/>
</dbReference>
<evidence type="ECO:0000313" key="3">
    <source>
        <dbReference type="Proteomes" id="UP000198636"/>
    </source>
</evidence>
<dbReference type="PANTHER" id="PTHR22642:SF2">
    <property type="entry name" value="PROTEIN LONG AFTER FAR-RED 3"/>
    <property type="match status" value="1"/>
</dbReference>
<protein>
    <recommendedName>
        <fullName evidence="1">Amidohydrolase 3 domain-containing protein</fullName>
    </recommendedName>
</protein>